<geneLocation type="plasmid" evidence="2">
    <name>pFRL2</name>
</geneLocation>
<organism evidence="2">
    <name type="scientific">Streptomyces sp. FR1</name>
    <dbReference type="NCBI Taxonomy" id="349971"/>
    <lineage>
        <taxon>Bacteria</taxon>
        <taxon>Bacillati</taxon>
        <taxon>Actinomycetota</taxon>
        <taxon>Actinomycetes</taxon>
        <taxon>Kitasatosporales</taxon>
        <taxon>Streptomycetaceae</taxon>
        <taxon>Streptomyces</taxon>
    </lineage>
</organism>
<sequence>MAVAVRGLGGFSEDAQSVRLADLAVLAAHHLVVRASGAAGFRVAGLSGRLDLVLADGAVTVLGVDPDTNAGHGEPSCSGGWTGGAAPTVGGRGAWTVRVQPVSRIGMRR</sequence>
<evidence type="ECO:0000313" key="2">
    <source>
        <dbReference type="EMBL" id="AHE38710.1"/>
    </source>
</evidence>
<reference evidence="2" key="1">
    <citation type="submission" date="2013-09" db="EMBL/GenBank/DDBJ databases">
        <title>Complete nucleotide sequence of Streptomyces linear plasmid pFRL2.</title>
        <authorList>
            <person name="Chen Z."/>
            <person name="Fang P."/>
            <person name="Qin Z."/>
        </authorList>
    </citation>
    <scope>NUCLEOTIDE SEQUENCE</scope>
    <source>
        <plasmid evidence="2">pFRL2</plasmid>
    </source>
</reference>
<dbReference type="EMBL" id="KF602047">
    <property type="protein sequence ID" value="AHE38710.1"/>
    <property type="molecule type" value="Genomic_DNA"/>
</dbReference>
<evidence type="ECO:0000256" key="1">
    <source>
        <dbReference type="SAM" id="MobiDB-lite"/>
    </source>
</evidence>
<feature type="region of interest" description="Disordered" evidence="1">
    <location>
        <begin position="66"/>
        <end position="85"/>
    </location>
</feature>
<dbReference type="AlphaFoldDB" id="V9YZE3"/>
<protein>
    <submittedName>
        <fullName evidence="2">Uncharacterized protein</fullName>
    </submittedName>
</protein>
<accession>V9YZE3</accession>
<proteinExistence type="predicted"/>
<name>V9YZE3_9ACTN</name>
<gene>
    <name evidence="2" type="ORF">pFRL2_35c</name>
</gene>
<keyword evidence="2" id="KW-0614">Plasmid</keyword>